<feature type="transmembrane region" description="Helical" evidence="3">
    <location>
        <begin position="392"/>
        <end position="419"/>
    </location>
</feature>
<feature type="compositionally biased region" description="Polar residues" evidence="2">
    <location>
        <begin position="355"/>
        <end position="367"/>
    </location>
</feature>
<proteinExistence type="inferred from homology"/>
<organism evidence="5 6">
    <name type="scientific">Mycena rosella</name>
    <name type="common">Pink bonnet</name>
    <name type="synonym">Agaricus rosellus</name>
    <dbReference type="NCBI Taxonomy" id="1033263"/>
    <lineage>
        <taxon>Eukaryota</taxon>
        <taxon>Fungi</taxon>
        <taxon>Dikarya</taxon>
        <taxon>Basidiomycota</taxon>
        <taxon>Agaricomycotina</taxon>
        <taxon>Agaricomycetes</taxon>
        <taxon>Agaricomycetidae</taxon>
        <taxon>Agaricales</taxon>
        <taxon>Marasmiineae</taxon>
        <taxon>Mycenaceae</taxon>
        <taxon>Mycena</taxon>
    </lineage>
</organism>
<dbReference type="PANTHER" id="PTHR47966">
    <property type="entry name" value="BETA-SITE APP-CLEAVING ENZYME, ISOFORM A-RELATED"/>
    <property type="match status" value="1"/>
</dbReference>
<gene>
    <name evidence="5" type="ORF">B0H17DRAFT_1206399</name>
</gene>
<dbReference type="PROSITE" id="PS51767">
    <property type="entry name" value="PEPTIDASE_A1"/>
    <property type="match status" value="1"/>
</dbReference>
<keyword evidence="3" id="KW-1133">Transmembrane helix</keyword>
<dbReference type="AlphaFoldDB" id="A0AAD7G990"/>
<dbReference type="Proteomes" id="UP001221757">
    <property type="component" value="Unassembled WGS sequence"/>
</dbReference>
<protein>
    <submittedName>
        <fullName evidence="5">Aspartic peptidase domain-containing protein</fullName>
    </submittedName>
</protein>
<evidence type="ECO:0000313" key="6">
    <source>
        <dbReference type="Proteomes" id="UP001221757"/>
    </source>
</evidence>
<name>A0AAD7G990_MYCRO</name>
<evidence type="ECO:0000256" key="2">
    <source>
        <dbReference type="SAM" id="MobiDB-lite"/>
    </source>
</evidence>
<evidence type="ECO:0000256" key="3">
    <source>
        <dbReference type="SAM" id="Phobius"/>
    </source>
</evidence>
<keyword evidence="3" id="KW-0472">Membrane</keyword>
<dbReference type="InterPro" id="IPR033121">
    <property type="entry name" value="PEPTIDASE_A1"/>
</dbReference>
<dbReference type="CDD" id="cd05471">
    <property type="entry name" value="pepsin_like"/>
    <property type="match status" value="1"/>
</dbReference>
<dbReference type="EMBL" id="JARKIE010000128">
    <property type="protein sequence ID" value="KAJ7679752.1"/>
    <property type="molecule type" value="Genomic_DNA"/>
</dbReference>
<accession>A0AAD7G990</accession>
<reference evidence="5" key="1">
    <citation type="submission" date="2023-03" db="EMBL/GenBank/DDBJ databases">
        <title>Massive genome expansion in bonnet fungi (Mycena s.s.) driven by repeated elements and novel gene families across ecological guilds.</title>
        <authorList>
            <consortium name="Lawrence Berkeley National Laboratory"/>
            <person name="Harder C.B."/>
            <person name="Miyauchi S."/>
            <person name="Viragh M."/>
            <person name="Kuo A."/>
            <person name="Thoen E."/>
            <person name="Andreopoulos B."/>
            <person name="Lu D."/>
            <person name="Skrede I."/>
            <person name="Drula E."/>
            <person name="Henrissat B."/>
            <person name="Morin E."/>
            <person name="Kohler A."/>
            <person name="Barry K."/>
            <person name="LaButti K."/>
            <person name="Morin E."/>
            <person name="Salamov A."/>
            <person name="Lipzen A."/>
            <person name="Mereny Z."/>
            <person name="Hegedus B."/>
            <person name="Baldrian P."/>
            <person name="Stursova M."/>
            <person name="Weitz H."/>
            <person name="Taylor A."/>
            <person name="Grigoriev I.V."/>
            <person name="Nagy L.G."/>
            <person name="Martin F."/>
            <person name="Kauserud H."/>
        </authorList>
    </citation>
    <scope>NUCLEOTIDE SEQUENCE</scope>
    <source>
        <strain evidence="5">CBHHK067</strain>
    </source>
</reference>
<dbReference type="GO" id="GO:0006508">
    <property type="term" value="P:proteolysis"/>
    <property type="evidence" value="ECO:0007669"/>
    <property type="project" value="InterPro"/>
</dbReference>
<feature type="region of interest" description="Disordered" evidence="2">
    <location>
        <begin position="349"/>
        <end position="387"/>
    </location>
</feature>
<evidence type="ECO:0000313" key="5">
    <source>
        <dbReference type="EMBL" id="KAJ7679752.1"/>
    </source>
</evidence>
<dbReference type="InterPro" id="IPR034164">
    <property type="entry name" value="Pepsin-like_dom"/>
</dbReference>
<evidence type="ECO:0000259" key="4">
    <source>
        <dbReference type="PROSITE" id="PS51767"/>
    </source>
</evidence>
<feature type="region of interest" description="Disordered" evidence="2">
    <location>
        <begin position="423"/>
        <end position="455"/>
    </location>
</feature>
<dbReference type="InterPro" id="IPR021109">
    <property type="entry name" value="Peptidase_aspartic_dom_sf"/>
</dbReference>
<dbReference type="GO" id="GO:0004190">
    <property type="term" value="F:aspartic-type endopeptidase activity"/>
    <property type="evidence" value="ECO:0007669"/>
    <property type="project" value="InterPro"/>
</dbReference>
<feature type="domain" description="Peptidase A1" evidence="4">
    <location>
        <begin position="1"/>
        <end position="312"/>
    </location>
</feature>
<keyword evidence="6" id="KW-1185">Reference proteome</keyword>
<feature type="compositionally biased region" description="Basic and acidic residues" evidence="2">
    <location>
        <begin position="439"/>
        <end position="455"/>
    </location>
</feature>
<dbReference type="PRINTS" id="PR00792">
    <property type="entry name" value="PEPSIN"/>
</dbReference>
<keyword evidence="3" id="KW-0812">Transmembrane</keyword>
<dbReference type="PANTHER" id="PTHR47966:SF57">
    <property type="entry name" value="PEPTIDASE A1 DOMAIN-CONTAINING PROTEIN"/>
    <property type="match status" value="1"/>
</dbReference>
<sequence length="455" mass="47749">MSGTAALHFRVAIDTGSSDLWVVTSPDFEYDITASVPVLITYGAGPVNGTVGFASMQLGDCNVSSQAFMNASLAGAALVLVDLGLDGLLGLSFGGPVTSKITEALSAQGPTAGQPFLYNLFDATPNQDNLIGICLSRTEDLDGSADASFTINEVDEDYSTVLDIPKIPLFPGDNFRWSILIDRVNINGVDVPLVSTVPNATNGSLVAVLDTGTPPMTFPPDILYAIYSQIPSASFKKEDDSFIIPCNASMILTAFIGGQPYALHPLDLSDMTTTADERGNNVTVCVSAIFMRNVYSVFNFGNTVAKSPAGAASMQLLSQTDPRGAIADVQNVRMAQLAKSPPEFQGLLSGYQHVTPGSTHPTDPSTDTLRKSGAVAKSPEPAGSSDSTIRQYAPIIIGLLAANLLVVLLLAAIGIALCVTRRGPTGGSSGAPPRYVSVKVKDYGESEHEDVRYSD</sequence>
<dbReference type="Pfam" id="PF00026">
    <property type="entry name" value="Asp"/>
    <property type="match status" value="1"/>
</dbReference>
<comment type="caution">
    <text evidence="5">The sequence shown here is derived from an EMBL/GenBank/DDBJ whole genome shotgun (WGS) entry which is preliminary data.</text>
</comment>
<dbReference type="InterPro" id="IPR001461">
    <property type="entry name" value="Aspartic_peptidase_A1"/>
</dbReference>
<dbReference type="SUPFAM" id="SSF50630">
    <property type="entry name" value="Acid proteases"/>
    <property type="match status" value="1"/>
</dbReference>
<dbReference type="Gene3D" id="2.40.70.10">
    <property type="entry name" value="Acid Proteases"/>
    <property type="match status" value="2"/>
</dbReference>
<evidence type="ECO:0000256" key="1">
    <source>
        <dbReference type="ARBA" id="ARBA00007447"/>
    </source>
</evidence>
<comment type="similarity">
    <text evidence="1">Belongs to the peptidase A1 family.</text>
</comment>